<dbReference type="InterPro" id="IPR036264">
    <property type="entry name" value="Bact_exopeptidase_dim_dom"/>
</dbReference>
<evidence type="ECO:0000259" key="5">
    <source>
        <dbReference type="Pfam" id="PF07687"/>
    </source>
</evidence>
<evidence type="ECO:0000256" key="2">
    <source>
        <dbReference type="ARBA" id="ARBA00022801"/>
    </source>
</evidence>
<dbReference type="InterPro" id="IPR011650">
    <property type="entry name" value="Peptidase_M20_dimer"/>
</dbReference>
<feature type="binding site" evidence="3">
    <location>
        <position position="95"/>
    </location>
    <ligand>
        <name>Zn(2+)</name>
        <dbReference type="ChEBI" id="CHEBI:29105"/>
        <label>1</label>
    </ligand>
</feature>
<feature type="binding site" evidence="3">
    <location>
        <position position="95"/>
    </location>
    <ligand>
        <name>Zn(2+)</name>
        <dbReference type="ChEBI" id="CHEBI:29105"/>
        <label>2</label>
    </ligand>
</feature>
<name>A0A0J1HTG1_NIACI</name>
<feature type="binding site" evidence="4">
    <location>
        <position position="217"/>
    </location>
    <ligand>
        <name>allantoate</name>
        <dbReference type="ChEBI" id="CHEBI:17536"/>
    </ligand>
</feature>
<dbReference type="SUPFAM" id="SSF53187">
    <property type="entry name" value="Zn-dependent exopeptidases"/>
    <property type="match status" value="1"/>
</dbReference>
<dbReference type="PIRSF" id="PIRSF001235">
    <property type="entry name" value="Amidase_carbamoylase"/>
    <property type="match status" value="1"/>
</dbReference>
<dbReference type="Gene3D" id="3.40.630.10">
    <property type="entry name" value="Zn peptidases"/>
    <property type="match status" value="1"/>
</dbReference>
<feature type="binding site" evidence="3">
    <location>
        <position position="84"/>
    </location>
    <ligand>
        <name>Zn(2+)</name>
        <dbReference type="ChEBI" id="CHEBI:29105"/>
        <label>1</label>
    </ligand>
</feature>
<accession>A0A0J1HTG1</accession>
<protein>
    <submittedName>
        <fullName evidence="6">Allantoate amidohydrolase</fullName>
    </submittedName>
</protein>
<dbReference type="AlphaFoldDB" id="A0A0J1HTG1"/>
<dbReference type="PANTHER" id="PTHR32494">
    <property type="entry name" value="ALLANTOATE DEIMINASE-RELATED"/>
    <property type="match status" value="1"/>
</dbReference>
<dbReference type="Proteomes" id="UP000036045">
    <property type="component" value="Unassembled WGS sequence"/>
</dbReference>
<keyword evidence="7" id="KW-1185">Reference proteome</keyword>
<dbReference type="InterPro" id="IPR002933">
    <property type="entry name" value="Peptidase_M20"/>
</dbReference>
<dbReference type="PATRIC" id="fig|1397.4.peg.4531"/>
<dbReference type="Pfam" id="PF01546">
    <property type="entry name" value="Peptidase_M20"/>
    <property type="match status" value="1"/>
</dbReference>
<feature type="domain" description="Peptidase M20 dimerisation" evidence="5">
    <location>
        <begin position="214"/>
        <end position="313"/>
    </location>
</feature>
<reference evidence="6 7" key="1">
    <citation type="submission" date="2015-05" db="EMBL/GenBank/DDBJ databases">
        <title>Whole genome sequence and identification of bacterial endophytes from Costus igneus.</title>
        <authorList>
            <person name="Lee Y.P."/>
            <person name="Gan H.M."/>
            <person name="Eng W."/>
            <person name="Wheatley M.S."/>
            <person name="Caraballo A."/>
            <person name="Polter S."/>
            <person name="Savka M.A."/>
            <person name="Hudson A.O."/>
        </authorList>
    </citation>
    <scope>NUCLEOTIDE SEQUENCE [LARGE SCALE GENOMIC DNA]</scope>
    <source>
        <strain evidence="6 7">RIT379</strain>
    </source>
</reference>
<organism evidence="6 7">
    <name type="scientific">Niallia circulans</name>
    <name type="common">Bacillus circulans</name>
    <dbReference type="NCBI Taxonomy" id="1397"/>
    <lineage>
        <taxon>Bacteria</taxon>
        <taxon>Bacillati</taxon>
        <taxon>Bacillota</taxon>
        <taxon>Bacilli</taxon>
        <taxon>Bacillales</taxon>
        <taxon>Bacillaceae</taxon>
        <taxon>Niallia</taxon>
    </lineage>
</organism>
<dbReference type="Pfam" id="PF07687">
    <property type="entry name" value="M20_dimer"/>
    <property type="match status" value="1"/>
</dbReference>
<gene>
    <name evidence="6" type="ORF">ABW02_25000</name>
</gene>
<feature type="binding site" evidence="4">
    <location>
        <position position="277"/>
    </location>
    <ligand>
        <name>allantoate</name>
        <dbReference type="ChEBI" id="CHEBI:17536"/>
    </ligand>
</feature>
<evidence type="ECO:0000313" key="7">
    <source>
        <dbReference type="Proteomes" id="UP000036045"/>
    </source>
</evidence>
<evidence type="ECO:0000256" key="4">
    <source>
        <dbReference type="PIRSR" id="PIRSR001235-2"/>
    </source>
</evidence>
<keyword evidence="3" id="KW-0479">Metal-binding</keyword>
<dbReference type="NCBIfam" id="TIGR01879">
    <property type="entry name" value="hydantase"/>
    <property type="match status" value="1"/>
</dbReference>
<sequence length="411" mass="46014">MKTTIDIETKEVGDWLEWLARFGKTKSGGVTRLLYDENWRLAQHSLFQKMKESGLNPYFDGVGNLFGRLEGTDQEEKAILTGSHIDTVVDGGKYDGAFGIMASFIAVNYLKKHYGKPKKTVEVVSLCEEEGSRFPLAFWGSGSVTGKFTKRDCEGLADVRNISFAQAMTSAGLQPDEKQVKREDIECFIEIHIEQGAVLEKEQKSIGIVSHIVGQRRFTIKVMGESNHAGTTPMLYRKDSVHLAAELITYAIKQVTEIDAHLVATVGKIQAVPNIPNVIAKEVTFTLDVRHHQEEVLDYYCEKIFAYFKQRGKTADMEVGWNQWLDVKAVAMDAKLTQLSERIVEEIDIPYQKMISGAGHDAQIFGTYCPTALLFVPSVNGISHSPKEHTNLEDLKNGVVVLIELLHRLAY</sequence>
<dbReference type="SUPFAM" id="SSF55031">
    <property type="entry name" value="Bacterial exopeptidase dimerisation domain"/>
    <property type="match status" value="1"/>
</dbReference>
<dbReference type="EMBL" id="LDPH01000050">
    <property type="protein sequence ID" value="KLV16979.1"/>
    <property type="molecule type" value="Genomic_DNA"/>
</dbReference>
<dbReference type="PANTHER" id="PTHR32494:SF5">
    <property type="entry name" value="ALLANTOATE AMIDOHYDROLASE"/>
    <property type="match status" value="1"/>
</dbReference>
<evidence type="ECO:0000313" key="6">
    <source>
        <dbReference type="EMBL" id="KLV16979.1"/>
    </source>
</evidence>
<evidence type="ECO:0000256" key="1">
    <source>
        <dbReference type="ARBA" id="ARBA00006153"/>
    </source>
</evidence>
<dbReference type="NCBIfam" id="NF006768">
    <property type="entry name" value="PRK09290.1-1"/>
    <property type="match status" value="1"/>
</dbReference>
<feature type="binding site" evidence="3">
    <location>
        <position position="384"/>
    </location>
    <ligand>
        <name>Zn(2+)</name>
        <dbReference type="ChEBI" id="CHEBI:29105"/>
        <label>2</label>
    </ligand>
</feature>
<comment type="caution">
    <text evidence="6">The sequence shown here is derived from an EMBL/GenBank/DDBJ whole genome shotgun (WGS) entry which is preliminary data.</text>
</comment>
<dbReference type="Gene3D" id="3.30.70.360">
    <property type="match status" value="1"/>
</dbReference>
<dbReference type="GO" id="GO:0046872">
    <property type="term" value="F:metal ion binding"/>
    <property type="evidence" value="ECO:0007669"/>
    <property type="project" value="UniProtKB-KW"/>
</dbReference>
<feature type="binding site" evidence="3">
    <location>
        <position position="192"/>
    </location>
    <ligand>
        <name>Zn(2+)</name>
        <dbReference type="ChEBI" id="CHEBI:29105"/>
        <label>1</label>
    </ligand>
</feature>
<keyword evidence="3" id="KW-0862">Zinc</keyword>
<feature type="binding site" evidence="3">
    <location>
        <position position="130"/>
    </location>
    <ligand>
        <name>Zn(2+)</name>
        <dbReference type="ChEBI" id="CHEBI:29105"/>
        <label>2</label>
    </ligand>
</feature>
<keyword evidence="2 6" id="KW-0378">Hydrolase</keyword>
<dbReference type="CDD" id="cd03884">
    <property type="entry name" value="M20_bAS"/>
    <property type="match status" value="1"/>
</dbReference>
<proteinExistence type="inferred from homology"/>
<comment type="similarity">
    <text evidence="1">Belongs to the peptidase M20 family.</text>
</comment>
<dbReference type="NCBIfam" id="NF006771">
    <property type="entry name" value="PRK09290.1-5"/>
    <property type="match status" value="1"/>
</dbReference>
<dbReference type="GO" id="GO:0016813">
    <property type="term" value="F:hydrolase activity, acting on carbon-nitrogen (but not peptide) bonds, in linear amidines"/>
    <property type="evidence" value="ECO:0007669"/>
    <property type="project" value="InterPro"/>
</dbReference>
<dbReference type="RefSeq" id="WP_047944898.1">
    <property type="nucleotide sequence ID" value="NZ_LDPH01000050.1"/>
</dbReference>
<dbReference type="OrthoDB" id="9808195at2"/>
<evidence type="ECO:0000256" key="3">
    <source>
        <dbReference type="PIRSR" id="PIRSR001235-1"/>
    </source>
</evidence>
<dbReference type="InterPro" id="IPR010158">
    <property type="entry name" value="Amidase_Cbmase"/>
</dbReference>
<comment type="cofactor">
    <cofactor evidence="3">
        <name>Zn(2+)</name>
        <dbReference type="ChEBI" id="CHEBI:29105"/>
    </cofactor>
    <text evidence="3">Binds 2 Zn(2+) ions per subunit.</text>
</comment>
<feature type="binding site" evidence="4">
    <location>
        <position position="290"/>
    </location>
    <ligand>
        <name>allantoate</name>
        <dbReference type="ChEBI" id="CHEBI:17536"/>
    </ligand>
</feature>